<proteinExistence type="inferred from homology"/>
<dbReference type="GO" id="GO:0042612">
    <property type="term" value="C:MHC class I protein complex"/>
    <property type="evidence" value="ECO:0007669"/>
    <property type="project" value="UniProtKB-KW"/>
</dbReference>
<protein>
    <recommendedName>
        <fullName evidence="11">Ig-like domain-containing protein</fullName>
    </recommendedName>
</protein>
<reference evidence="12" key="1">
    <citation type="submission" date="2025-08" db="UniProtKB">
        <authorList>
            <consortium name="Ensembl"/>
        </authorList>
    </citation>
    <scope>IDENTIFICATION</scope>
</reference>
<reference evidence="12" key="2">
    <citation type="submission" date="2025-09" db="UniProtKB">
        <authorList>
            <consortium name="Ensembl"/>
        </authorList>
    </citation>
    <scope>IDENTIFICATION</scope>
</reference>
<evidence type="ECO:0000256" key="7">
    <source>
        <dbReference type="ARBA" id="ARBA00023136"/>
    </source>
</evidence>
<dbReference type="Gene3D" id="3.30.500.10">
    <property type="entry name" value="MHC class I-like antigen recognition-like"/>
    <property type="match status" value="1"/>
</dbReference>
<dbReference type="PANTHER" id="PTHR16675:SF242">
    <property type="entry name" value="MAJOR HISTOCOMPATIBILITY COMPLEX CLASS I-RELATED GENE PROTEIN"/>
    <property type="match status" value="1"/>
</dbReference>
<organism evidence="12 13">
    <name type="scientific">Pseudonaja textilis</name>
    <name type="common">Eastern brown snake</name>
    <dbReference type="NCBI Taxonomy" id="8673"/>
    <lineage>
        <taxon>Eukaryota</taxon>
        <taxon>Metazoa</taxon>
        <taxon>Chordata</taxon>
        <taxon>Craniata</taxon>
        <taxon>Vertebrata</taxon>
        <taxon>Euteleostomi</taxon>
        <taxon>Lepidosauria</taxon>
        <taxon>Squamata</taxon>
        <taxon>Bifurcata</taxon>
        <taxon>Unidentata</taxon>
        <taxon>Episquamata</taxon>
        <taxon>Toxicofera</taxon>
        <taxon>Serpentes</taxon>
        <taxon>Colubroidea</taxon>
        <taxon>Elapidae</taxon>
        <taxon>Hydrophiinae</taxon>
        <taxon>Pseudonaja</taxon>
    </lineage>
</organism>
<dbReference type="SMART" id="SM00407">
    <property type="entry name" value="IGc1"/>
    <property type="match status" value="1"/>
</dbReference>
<dbReference type="PRINTS" id="PR01638">
    <property type="entry name" value="MHCCLASSI"/>
</dbReference>
<dbReference type="InterPro" id="IPR013783">
    <property type="entry name" value="Ig-like_fold"/>
</dbReference>
<dbReference type="CDD" id="cd07698">
    <property type="entry name" value="IgC1_MHC_I_alpha3"/>
    <property type="match status" value="1"/>
</dbReference>
<dbReference type="AlphaFoldDB" id="A0A670ZGS2"/>
<keyword evidence="5" id="KW-0391">Immunity</keyword>
<dbReference type="GO" id="GO:0006955">
    <property type="term" value="P:immune response"/>
    <property type="evidence" value="ECO:0007669"/>
    <property type="project" value="TreeGrafter"/>
</dbReference>
<keyword evidence="9" id="KW-0325">Glycoprotein</keyword>
<comment type="similarity">
    <text evidence="10">Belongs to the MHC class I family.</text>
</comment>
<dbReference type="GO" id="GO:0005615">
    <property type="term" value="C:extracellular space"/>
    <property type="evidence" value="ECO:0007669"/>
    <property type="project" value="TreeGrafter"/>
</dbReference>
<dbReference type="InterPro" id="IPR003597">
    <property type="entry name" value="Ig_C1-set"/>
</dbReference>
<dbReference type="InterPro" id="IPR011161">
    <property type="entry name" value="MHC_I-like_Ag-recog"/>
</dbReference>
<evidence type="ECO:0000256" key="5">
    <source>
        <dbReference type="ARBA" id="ARBA00022859"/>
    </source>
</evidence>
<evidence type="ECO:0000256" key="1">
    <source>
        <dbReference type="ARBA" id="ARBA00004479"/>
    </source>
</evidence>
<keyword evidence="6" id="KW-1133">Transmembrane helix</keyword>
<dbReference type="SUPFAM" id="SSF54452">
    <property type="entry name" value="MHC antigen-recognition domain"/>
    <property type="match status" value="1"/>
</dbReference>
<keyword evidence="7" id="KW-0472">Membrane</keyword>
<dbReference type="PANTHER" id="PTHR16675">
    <property type="entry name" value="MHC CLASS I-RELATED"/>
    <property type="match status" value="1"/>
</dbReference>
<evidence type="ECO:0000256" key="8">
    <source>
        <dbReference type="ARBA" id="ARBA00023157"/>
    </source>
</evidence>
<dbReference type="Gene3D" id="2.60.40.10">
    <property type="entry name" value="Immunoglobulins"/>
    <property type="match status" value="1"/>
</dbReference>
<accession>A0A670ZGS2</accession>
<dbReference type="Pfam" id="PF00129">
    <property type="entry name" value="MHC_I"/>
    <property type="match status" value="2"/>
</dbReference>
<feature type="domain" description="Ig-like" evidence="11">
    <location>
        <begin position="283"/>
        <end position="372"/>
    </location>
</feature>
<dbReference type="InterPro" id="IPR037055">
    <property type="entry name" value="MHC_I-like_Ag-recog_sf"/>
</dbReference>
<dbReference type="SUPFAM" id="SSF48726">
    <property type="entry name" value="Immunoglobulin"/>
    <property type="match status" value="1"/>
</dbReference>
<evidence type="ECO:0000259" key="11">
    <source>
        <dbReference type="PROSITE" id="PS50835"/>
    </source>
</evidence>
<evidence type="ECO:0000313" key="13">
    <source>
        <dbReference type="Proteomes" id="UP000472273"/>
    </source>
</evidence>
<keyword evidence="2" id="KW-0490">MHC I</keyword>
<dbReference type="InterPro" id="IPR036179">
    <property type="entry name" value="Ig-like_dom_sf"/>
</dbReference>
<comment type="subcellular location">
    <subcellularLocation>
        <location evidence="1">Membrane</location>
        <topology evidence="1">Single-pass type I membrane protein</topology>
    </subcellularLocation>
</comment>
<keyword evidence="8" id="KW-1015">Disulfide bond</keyword>
<dbReference type="Pfam" id="PF07654">
    <property type="entry name" value="C1-set"/>
    <property type="match status" value="1"/>
</dbReference>
<sequence>MGAERAGEGGRAALSWAERSCLQVQVIKAPFAQRLRPFGPRGAGLRSGEGNGCGSCASPPGPLGGRELCPGRTLSKHAAIPFRSSTGRLLPKAPKRLVLREGRIDWDAAEPAALFAFRSPPSHSLSYFYVKLSEPRQGLHRFFIKVHLDDQPIFRFESLTRKMEPLVPWMEEAGKKFLIPEWIFRADMETLSKLDQEAGGEQSQGHQWFLHYGYDGMDFISFDKETLRWVTAQPQAQKVKEEWEEDPRWSQGSKAFLEQTCFVWLQRYLNSGNSGLVAVSAEPPVGKVTHKVEDERLEVLTCQAFGFYPKEIQATWTRDGEACKYETLLKNVAPNSDGTYYVQLSIDIDPKERDHFRCHLEHEGLQEPLDLAFKEEREKSLKICCEGVVFFCNISCFQMESRKGPAFSNGREVVSVRRVGNGNLIATV</sequence>
<dbReference type="InterPro" id="IPR007110">
    <property type="entry name" value="Ig-like_dom"/>
</dbReference>
<dbReference type="GeneTree" id="ENSGT01150000286995"/>
<dbReference type="PROSITE" id="PS50835">
    <property type="entry name" value="IG_LIKE"/>
    <property type="match status" value="1"/>
</dbReference>
<keyword evidence="4" id="KW-0732">Signal</keyword>
<dbReference type="InterPro" id="IPR050208">
    <property type="entry name" value="MHC_class-I_related"/>
</dbReference>
<evidence type="ECO:0000256" key="9">
    <source>
        <dbReference type="ARBA" id="ARBA00023180"/>
    </source>
</evidence>
<name>A0A670ZGS2_PSETE</name>
<dbReference type="FunFam" id="2.60.40.10:FF:000204">
    <property type="entry name" value="Major histocompatibility complex, class I-related protein"/>
    <property type="match status" value="1"/>
</dbReference>
<dbReference type="InterPro" id="IPR001039">
    <property type="entry name" value="MHC_I_a_a1/a2"/>
</dbReference>
<evidence type="ECO:0000256" key="3">
    <source>
        <dbReference type="ARBA" id="ARBA00022692"/>
    </source>
</evidence>
<evidence type="ECO:0000256" key="6">
    <source>
        <dbReference type="ARBA" id="ARBA00022989"/>
    </source>
</evidence>
<evidence type="ECO:0000313" key="12">
    <source>
        <dbReference type="Ensembl" id="ENSPTXP00000022007.1"/>
    </source>
</evidence>
<keyword evidence="13" id="KW-1185">Reference proteome</keyword>
<dbReference type="GO" id="GO:0002474">
    <property type="term" value="P:antigen processing and presentation of peptide antigen via MHC class I"/>
    <property type="evidence" value="ECO:0007669"/>
    <property type="project" value="UniProtKB-KW"/>
</dbReference>
<keyword evidence="3" id="KW-0812">Transmembrane</keyword>
<dbReference type="GO" id="GO:0009897">
    <property type="term" value="C:external side of plasma membrane"/>
    <property type="evidence" value="ECO:0007669"/>
    <property type="project" value="TreeGrafter"/>
</dbReference>
<evidence type="ECO:0000256" key="2">
    <source>
        <dbReference type="ARBA" id="ARBA00022451"/>
    </source>
</evidence>
<evidence type="ECO:0000256" key="10">
    <source>
        <dbReference type="RuleBase" id="RU004439"/>
    </source>
</evidence>
<dbReference type="Proteomes" id="UP000472273">
    <property type="component" value="Unplaced"/>
</dbReference>
<dbReference type="InterPro" id="IPR011162">
    <property type="entry name" value="MHC_I/II-like_Ag-recog"/>
</dbReference>
<evidence type="ECO:0000256" key="4">
    <source>
        <dbReference type="ARBA" id="ARBA00022729"/>
    </source>
</evidence>
<dbReference type="Ensembl" id="ENSPTXT00000022681.1">
    <property type="protein sequence ID" value="ENSPTXP00000022007.1"/>
    <property type="gene ID" value="ENSPTXG00000015222.1"/>
</dbReference>